<proteinExistence type="predicted"/>
<evidence type="ECO:0000259" key="1">
    <source>
        <dbReference type="Pfam" id="PF00501"/>
    </source>
</evidence>
<dbReference type="SUPFAM" id="SSF56801">
    <property type="entry name" value="Acetyl-CoA synthetase-like"/>
    <property type="match status" value="1"/>
</dbReference>
<name>A0A834XHW1_APHGI</name>
<dbReference type="Gene3D" id="3.40.50.12780">
    <property type="entry name" value="N-terminal domain of ligase-like"/>
    <property type="match status" value="1"/>
</dbReference>
<dbReference type="SUPFAM" id="SSF50998">
    <property type="entry name" value="Quinoprotein alcohol dehydrogenase-like"/>
    <property type="match status" value="1"/>
</dbReference>
<comment type="caution">
    <text evidence="3">The sequence shown here is derived from an EMBL/GenBank/DDBJ whole genome shotgun (WGS) entry which is preliminary data.</text>
</comment>
<dbReference type="OrthoDB" id="408177at2759"/>
<organism evidence="3 4">
    <name type="scientific">Aphidius gifuensis</name>
    <name type="common">Parasitoid wasp</name>
    <dbReference type="NCBI Taxonomy" id="684658"/>
    <lineage>
        <taxon>Eukaryota</taxon>
        <taxon>Metazoa</taxon>
        <taxon>Ecdysozoa</taxon>
        <taxon>Arthropoda</taxon>
        <taxon>Hexapoda</taxon>
        <taxon>Insecta</taxon>
        <taxon>Pterygota</taxon>
        <taxon>Neoptera</taxon>
        <taxon>Endopterygota</taxon>
        <taxon>Hymenoptera</taxon>
        <taxon>Apocrita</taxon>
        <taxon>Ichneumonoidea</taxon>
        <taxon>Braconidae</taxon>
        <taxon>Aphidiinae</taxon>
        <taxon>Aphidius</taxon>
    </lineage>
</organism>
<dbReference type="Pfam" id="PF13570">
    <property type="entry name" value="Beta-prop_ACSF4"/>
    <property type="match status" value="1"/>
</dbReference>
<feature type="domain" description="AMP-dependent synthetase/ligase" evidence="1">
    <location>
        <begin position="153"/>
        <end position="353"/>
    </location>
</feature>
<dbReference type="AlphaFoldDB" id="A0A834XHW1"/>
<accession>A0A834XHW1</accession>
<protein>
    <submittedName>
        <fullName evidence="3">Uncharacterized protein</fullName>
    </submittedName>
</protein>
<dbReference type="InterPro" id="IPR018391">
    <property type="entry name" value="PQQ_b-propeller_rpt"/>
</dbReference>
<reference evidence="3 4" key="1">
    <citation type="submission" date="2020-08" db="EMBL/GenBank/DDBJ databases">
        <title>Aphidius gifuensis genome sequencing and assembly.</title>
        <authorList>
            <person name="Du Z."/>
        </authorList>
    </citation>
    <scope>NUCLEOTIDE SEQUENCE [LARGE SCALE GENOMIC DNA]</scope>
    <source>
        <strain evidence="3">YNYX2018</strain>
        <tissue evidence="3">Adults</tissue>
    </source>
</reference>
<keyword evidence="4" id="KW-1185">Reference proteome</keyword>
<dbReference type="InterPro" id="IPR011047">
    <property type="entry name" value="Quinoprotein_ADH-like_sf"/>
</dbReference>
<dbReference type="Gene3D" id="2.130.10.10">
    <property type="entry name" value="YVTN repeat-like/Quinoprotein amine dehydrogenase"/>
    <property type="match status" value="1"/>
</dbReference>
<evidence type="ECO:0000313" key="4">
    <source>
        <dbReference type="Proteomes" id="UP000639338"/>
    </source>
</evidence>
<dbReference type="EMBL" id="JACMRX010000009">
    <property type="protein sequence ID" value="KAF7987206.1"/>
    <property type="molecule type" value="Genomic_DNA"/>
</dbReference>
<gene>
    <name evidence="3" type="ORF">HCN44_010874</name>
</gene>
<dbReference type="PANTHER" id="PTHR44394">
    <property type="entry name" value="BETA-ALANINE-ACTIVATING ENZYME"/>
    <property type="match status" value="1"/>
</dbReference>
<dbReference type="SMART" id="SM00564">
    <property type="entry name" value="PQQ"/>
    <property type="match status" value="5"/>
</dbReference>
<dbReference type="InterPro" id="IPR000873">
    <property type="entry name" value="AMP-dep_synth/lig_dom"/>
</dbReference>
<evidence type="ECO:0000259" key="2">
    <source>
        <dbReference type="Pfam" id="PF13570"/>
    </source>
</evidence>
<dbReference type="GO" id="GO:0043041">
    <property type="term" value="P:amino acid activation for nonribosomal peptide biosynthetic process"/>
    <property type="evidence" value="ECO:0007669"/>
    <property type="project" value="TreeGrafter"/>
</dbReference>
<dbReference type="InterPro" id="IPR052091">
    <property type="entry name" value="Beta-ala_Activ/Resist"/>
</dbReference>
<dbReference type="PANTHER" id="PTHR44394:SF1">
    <property type="entry name" value="BETA-ALANINE-ACTIVATING ENZYME"/>
    <property type="match status" value="1"/>
</dbReference>
<dbReference type="Proteomes" id="UP000639338">
    <property type="component" value="Unassembled WGS sequence"/>
</dbReference>
<dbReference type="InterPro" id="IPR042099">
    <property type="entry name" value="ANL_N_sf"/>
</dbReference>
<dbReference type="InterPro" id="IPR002372">
    <property type="entry name" value="PQQ_rpt_dom"/>
</dbReference>
<dbReference type="Pfam" id="PF00501">
    <property type="entry name" value="AMP-binding"/>
    <property type="match status" value="1"/>
</dbReference>
<feature type="domain" description="Pyrrolo-quinoline quinone repeat" evidence="2">
    <location>
        <begin position="665"/>
        <end position="992"/>
    </location>
</feature>
<sequence>MEKDLPRAKKPRLDEKSKGLLLTSICNWENHDNVAIEYHHADKQMTLINYQKLYEAKNYIKEFLINYNPGEFIGINYEVPIFCVPALMLGINSAGHSFVCHDETIVKPFDNLLKINYLFSKKLPENREYIKDFIVHNEHVVLSRIKSYSKDIQQPTQTTNEKIQFAYAVATSGSTGDPVIVRVTHASIVTNIHDIKTILNVTKIDKILQLTPLTFDPSIIEIFIALSTGATLVTISNNLKNNSLELLSIIENNKVTIIQSTPSLFFNLKIILLGGEPFPNPKILFKFKHINNLTKIYNIYGITEVSCWASINEINHESNPEYLGKILSETMFQVRNKNNQIVDDGEGVLFIGSNTRICLINNESIDDIKGVVFRDTGDIVKIDKLNNIYYKGRKNRCIKRFGNRVNLNVLDRHIAQLDFIENCCSIFFDNNHTLNLFISHKKSLLENNFKSIILNHLKALPSYYHPDNIDFVENFKLTRHGKICINSLINKKCLSSNDKLAISKDEIKTNVDKFKSIWNNLLGIGESSLRFLDVGGTSIIALQISTELSQSTDNEYPELIGKMLNNETFEQCSDYISQKNIIVNKNINNIDDKISNSSKNHLAIESIVDESFIESFNSHENTNCLWQKCKGKTIYHQQLKHDKNDIVDLNKLNNIALEKQFNLLKCVDASPTIFQYSNGNLFATVGSHSGLVITVNLINYSDEPWKIKFPDRIEASVLVYDNFTGIVGSYDGFIYCFNLKTGQIYWKFLTNDAVKCTAVFCNLRNNIFFGSYDHHAYCISLKSGKKVWKTKPGNGSISATPIIYKNSVLFGILDGSCVSLDKNTGNIIWKYKFEYPIFSSPAIVYENLTIFSDVTGTINCFNIDKGSKIWSMKIDGNIFSNLVTQFDSTTNTESIIISSKNKYIYKYKINDKTNNPILDFKINCDSSIISTPWVDDNFITTVSINGDVKILNFKNGQVLKTYSINADVYSSPVFYKNNIVIGSRDNNLWLLSV</sequence>
<dbReference type="InterPro" id="IPR015943">
    <property type="entry name" value="WD40/YVTN_repeat-like_dom_sf"/>
</dbReference>
<evidence type="ECO:0000313" key="3">
    <source>
        <dbReference type="EMBL" id="KAF7987206.1"/>
    </source>
</evidence>